<organism evidence="2 3">
    <name type="scientific">Linum tenue</name>
    <dbReference type="NCBI Taxonomy" id="586396"/>
    <lineage>
        <taxon>Eukaryota</taxon>
        <taxon>Viridiplantae</taxon>
        <taxon>Streptophyta</taxon>
        <taxon>Embryophyta</taxon>
        <taxon>Tracheophyta</taxon>
        <taxon>Spermatophyta</taxon>
        <taxon>Magnoliopsida</taxon>
        <taxon>eudicotyledons</taxon>
        <taxon>Gunneridae</taxon>
        <taxon>Pentapetalae</taxon>
        <taxon>rosids</taxon>
        <taxon>fabids</taxon>
        <taxon>Malpighiales</taxon>
        <taxon>Linaceae</taxon>
        <taxon>Linum</taxon>
    </lineage>
</organism>
<proteinExistence type="predicted"/>
<evidence type="ECO:0000313" key="2">
    <source>
        <dbReference type="EMBL" id="CAI0453982.1"/>
    </source>
</evidence>
<gene>
    <name evidence="2" type="ORF">LITE_LOCUS31819</name>
</gene>
<feature type="region of interest" description="Disordered" evidence="1">
    <location>
        <begin position="1"/>
        <end position="33"/>
    </location>
</feature>
<name>A0AAV0N5Z8_9ROSI</name>
<dbReference type="Proteomes" id="UP001154282">
    <property type="component" value="Unassembled WGS sequence"/>
</dbReference>
<protein>
    <submittedName>
        <fullName evidence="2">Uncharacterized protein</fullName>
    </submittedName>
</protein>
<reference evidence="2" key="1">
    <citation type="submission" date="2022-08" db="EMBL/GenBank/DDBJ databases">
        <authorList>
            <person name="Gutierrez-Valencia J."/>
        </authorList>
    </citation>
    <scope>NUCLEOTIDE SEQUENCE</scope>
</reference>
<dbReference type="AlphaFoldDB" id="A0AAV0N5Z8"/>
<accession>A0AAV0N5Z8</accession>
<dbReference type="EMBL" id="CAMGYJ010000008">
    <property type="protein sequence ID" value="CAI0453982.1"/>
    <property type="molecule type" value="Genomic_DNA"/>
</dbReference>
<evidence type="ECO:0000256" key="1">
    <source>
        <dbReference type="SAM" id="MobiDB-lite"/>
    </source>
</evidence>
<keyword evidence="3" id="KW-1185">Reference proteome</keyword>
<comment type="caution">
    <text evidence="2">The sequence shown here is derived from an EMBL/GenBank/DDBJ whole genome shotgun (WGS) entry which is preliminary data.</text>
</comment>
<sequence>MMILPINVNPFDEVEGESQRVPPSQSPTPVPPTTKLENCDIDVMEIRQQSPQLHPQPHHLPQPLDHAPMATIDSEEYRAFHKSQLDLACAVVAMTRRY</sequence>
<evidence type="ECO:0000313" key="3">
    <source>
        <dbReference type="Proteomes" id="UP001154282"/>
    </source>
</evidence>